<dbReference type="OrthoDB" id="10676865at2759"/>
<reference evidence="2" key="1">
    <citation type="journal article" date="2023" name="Commun. Biol.">
        <title>Genome analysis of Parmales, the sister group of diatoms, reveals the evolutionary specialization of diatoms from phago-mixotrophs to photoautotrophs.</title>
        <authorList>
            <person name="Ban H."/>
            <person name="Sato S."/>
            <person name="Yoshikawa S."/>
            <person name="Yamada K."/>
            <person name="Nakamura Y."/>
            <person name="Ichinomiya M."/>
            <person name="Sato N."/>
            <person name="Blanc-Mathieu R."/>
            <person name="Endo H."/>
            <person name="Kuwata A."/>
            <person name="Ogata H."/>
        </authorList>
    </citation>
    <scope>NUCLEOTIDE SEQUENCE [LARGE SCALE GENOMIC DNA]</scope>
</reference>
<dbReference type="EMBL" id="BRYA01000564">
    <property type="protein sequence ID" value="GMI23166.1"/>
    <property type="molecule type" value="Genomic_DNA"/>
</dbReference>
<proteinExistence type="predicted"/>
<organism evidence="1 2">
    <name type="scientific">Triparma columacea</name>
    <dbReference type="NCBI Taxonomy" id="722753"/>
    <lineage>
        <taxon>Eukaryota</taxon>
        <taxon>Sar</taxon>
        <taxon>Stramenopiles</taxon>
        <taxon>Ochrophyta</taxon>
        <taxon>Bolidophyceae</taxon>
        <taxon>Parmales</taxon>
        <taxon>Triparmaceae</taxon>
        <taxon>Triparma</taxon>
    </lineage>
</organism>
<comment type="caution">
    <text evidence="1">The sequence shown here is derived from an EMBL/GenBank/DDBJ whole genome shotgun (WGS) entry which is preliminary data.</text>
</comment>
<evidence type="ECO:0000313" key="2">
    <source>
        <dbReference type="Proteomes" id="UP001165065"/>
    </source>
</evidence>
<keyword evidence="2" id="KW-1185">Reference proteome</keyword>
<sequence>MSSNICNSDITLILHTHGLLNLSIISTSPPPDSGDVVVTPGRGVDKVYGFVITKGVRASLEDKVKKEEKWNMTLSADARGEGSIRKNSKTGEREDYEEEDAWVCGCTHPGPTCARFTLKSDPVASGEVFVGGRGLWGEGVGEGRIAVGNSEVLYVLEIGVEEEEDEGGREEVEEEDENYGKIANELLEGDNNWKIEKRRGGKKYGGRKKKKRRKSQNILPFRIKRPPSLGNTFVNLEPSIHAESFCGRCGGLVSSSLGGGVKVTSQSNISYEPLIRTVMGEFKYFLKLRLVDYAAVVCGSAKDGTVEVCVVIRLGEKEWDRTEEGMKRKVEEEEGRRTANLKGVVIRVEWRSAKFEVVRWFKPPPTRMKQRDCGVDENLRDLCRKFAKIVEKGTRKEGVVMGNEGVRGGRRGIKGNDAMPFAKIVF</sequence>
<evidence type="ECO:0000313" key="1">
    <source>
        <dbReference type="EMBL" id="GMI23166.1"/>
    </source>
</evidence>
<accession>A0A9W7FXW8</accession>
<name>A0A9W7FXW8_9STRA</name>
<dbReference type="AlphaFoldDB" id="A0A9W7FXW8"/>
<gene>
    <name evidence="1" type="ORF">TrCOL_g3518</name>
</gene>
<dbReference type="Proteomes" id="UP001165065">
    <property type="component" value="Unassembled WGS sequence"/>
</dbReference>
<protein>
    <submittedName>
        <fullName evidence="1">Uncharacterized protein</fullName>
    </submittedName>
</protein>